<dbReference type="AlphaFoldDB" id="A0A7Y9UTT3"/>
<dbReference type="InterPro" id="IPR015655">
    <property type="entry name" value="PP2C"/>
</dbReference>
<comment type="caution">
    <text evidence="3">The sequence shown here is derived from an EMBL/GenBank/DDBJ whole genome shotgun (WGS) entry which is preliminary data.</text>
</comment>
<evidence type="ECO:0000256" key="1">
    <source>
        <dbReference type="SAM" id="MobiDB-lite"/>
    </source>
</evidence>
<evidence type="ECO:0000313" key="3">
    <source>
        <dbReference type="EMBL" id="NYG59099.1"/>
    </source>
</evidence>
<accession>A0A7Y9UTT3</accession>
<dbReference type="PROSITE" id="PS51746">
    <property type="entry name" value="PPM_2"/>
    <property type="match status" value="1"/>
</dbReference>
<dbReference type="InterPro" id="IPR001932">
    <property type="entry name" value="PPM-type_phosphatase-like_dom"/>
</dbReference>
<dbReference type="CDD" id="cd00143">
    <property type="entry name" value="PP2Cc"/>
    <property type="match status" value="1"/>
</dbReference>
<dbReference type="PANTHER" id="PTHR47992">
    <property type="entry name" value="PROTEIN PHOSPHATASE"/>
    <property type="match status" value="1"/>
</dbReference>
<dbReference type="GO" id="GO:0004722">
    <property type="term" value="F:protein serine/threonine phosphatase activity"/>
    <property type="evidence" value="ECO:0007669"/>
    <property type="project" value="UniProtKB-EC"/>
</dbReference>
<organism evidence="3 4">
    <name type="scientific">Nocardioides daedukensis</name>
    <dbReference type="NCBI Taxonomy" id="634462"/>
    <lineage>
        <taxon>Bacteria</taxon>
        <taxon>Bacillati</taxon>
        <taxon>Actinomycetota</taxon>
        <taxon>Actinomycetes</taxon>
        <taxon>Propionibacteriales</taxon>
        <taxon>Nocardioidaceae</taxon>
        <taxon>Nocardioides</taxon>
    </lineage>
</organism>
<feature type="domain" description="PPM-type phosphatase" evidence="2">
    <location>
        <begin position="16"/>
        <end position="253"/>
    </location>
</feature>
<keyword evidence="4" id="KW-1185">Reference proteome</keyword>
<feature type="region of interest" description="Disordered" evidence="1">
    <location>
        <begin position="267"/>
        <end position="287"/>
    </location>
</feature>
<dbReference type="Gene3D" id="3.60.40.10">
    <property type="entry name" value="PPM-type phosphatase domain"/>
    <property type="match status" value="1"/>
</dbReference>
<evidence type="ECO:0000313" key="4">
    <source>
        <dbReference type="Proteomes" id="UP000540656"/>
    </source>
</evidence>
<protein>
    <submittedName>
        <fullName evidence="3">Protein phosphatase</fullName>
        <ecNumber evidence="3">3.1.3.16</ecNumber>
    </submittedName>
</protein>
<dbReference type="EMBL" id="JACCAA010000001">
    <property type="protein sequence ID" value="NYG59099.1"/>
    <property type="molecule type" value="Genomic_DNA"/>
</dbReference>
<dbReference type="EC" id="3.1.3.16" evidence="3"/>
<evidence type="ECO:0000259" key="2">
    <source>
        <dbReference type="PROSITE" id="PS51746"/>
    </source>
</evidence>
<gene>
    <name evidence="3" type="ORF">BJ980_002022</name>
</gene>
<reference evidence="3 4" key="1">
    <citation type="submission" date="2020-07" db="EMBL/GenBank/DDBJ databases">
        <title>Sequencing the genomes of 1000 actinobacteria strains.</title>
        <authorList>
            <person name="Klenk H.-P."/>
        </authorList>
    </citation>
    <scope>NUCLEOTIDE SEQUENCE [LARGE SCALE GENOMIC DNA]</scope>
    <source>
        <strain evidence="3 4">DSM 23819</strain>
    </source>
</reference>
<keyword evidence="3" id="KW-0378">Hydrolase</keyword>
<name>A0A7Y9UTT3_9ACTN</name>
<dbReference type="SMART" id="SM00331">
    <property type="entry name" value="PP2C_SIG"/>
    <property type="match status" value="1"/>
</dbReference>
<sequence length="287" mass="29067">MAPDSGSVSAVILDVCSGAASDVGAVREENQDAYLVRDPVFLVADGMGGHRDGRLAADLVVAAFRDAPWSRWATPQVLGAAVAAAGQEVRALAPGDGRAAGVGAPGATVSGVALADHDGVPSWLVFNIGDSRTYLLRGETLSQVSVDHSELQGLIEQGLSTAEAELHGDAHAITKAIGAGLHSTPDPDQWLVPARVGDRILICSDGLTGELSDPLITALLMAYEDAGAAAEELVAAAVRSGGRDNVTAVVIDAVTVAAASPELADWTDPLGGHTRPNVPAPGLGVDA</sequence>
<dbReference type="RefSeq" id="WP_179502187.1">
    <property type="nucleotide sequence ID" value="NZ_JACCAA010000001.1"/>
</dbReference>
<dbReference type="SMART" id="SM00332">
    <property type="entry name" value="PP2Cc"/>
    <property type="match status" value="1"/>
</dbReference>
<dbReference type="Pfam" id="PF13672">
    <property type="entry name" value="PP2C_2"/>
    <property type="match status" value="1"/>
</dbReference>
<dbReference type="SUPFAM" id="SSF81606">
    <property type="entry name" value="PP2C-like"/>
    <property type="match status" value="1"/>
</dbReference>
<dbReference type="InterPro" id="IPR036457">
    <property type="entry name" value="PPM-type-like_dom_sf"/>
</dbReference>
<dbReference type="Proteomes" id="UP000540656">
    <property type="component" value="Unassembled WGS sequence"/>
</dbReference>
<proteinExistence type="predicted"/>